<sequence>MAYPPKIHQDDNKDHMLAVIQQFPLATVISVKDNEALVTHLPLIYKNGKLVGHLDKFNPQAEVLQNNQPVTVIFSGSQCYISPSIYKTEQLPTWNYVKVHLKGSATAIETPEAIKQSMLDMTTFLEPENAYVLKANDPKMEAYLPYVKGFEITISHWEGKFKLSQNRNKEDFELATQELMKRHRESIELLLNRIL</sequence>
<evidence type="ECO:0000313" key="2">
    <source>
        <dbReference type="Proteomes" id="UP000028521"/>
    </source>
</evidence>
<gene>
    <name evidence="1" type="ORF">IA57_08175</name>
</gene>
<name>A0A084TIB2_9FLAO</name>
<dbReference type="Proteomes" id="UP000028521">
    <property type="component" value="Unassembled WGS sequence"/>
</dbReference>
<dbReference type="eggNOG" id="COG2808">
    <property type="taxonomic scope" value="Bacteria"/>
</dbReference>
<reference evidence="2" key="2">
    <citation type="submission" date="2014-07" db="EMBL/GenBank/DDBJ databases">
        <title>Genome sequence of Mangrovimonas yunxiaonensis.</title>
        <authorList>
            <person name="Li Y."/>
            <person name="Zheng T."/>
        </authorList>
    </citation>
    <scope>NUCLEOTIDE SEQUENCE [LARGE SCALE GENOMIC DNA]</scope>
    <source>
        <strain evidence="2">LY01</strain>
    </source>
</reference>
<dbReference type="PANTHER" id="PTHR35802:SF1">
    <property type="entry name" value="PROTEASE SYNTHASE AND SPORULATION PROTEIN PAI 2"/>
    <property type="match status" value="1"/>
</dbReference>
<proteinExistence type="predicted"/>
<dbReference type="Gene3D" id="2.30.110.10">
    <property type="entry name" value="Electron Transport, Fmn-binding Protein, Chain A"/>
    <property type="match status" value="1"/>
</dbReference>
<dbReference type="EMBL" id="JPFK01000007">
    <property type="protein sequence ID" value="KFB00448.1"/>
    <property type="molecule type" value="Genomic_DNA"/>
</dbReference>
<dbReference type="RefSeq" id="WP_036121719.1">
    <property type="nucleotide sequence ID" value="NZ_BMET01000001.1"/>
</dbReference>
<dbReference type="PANTHER" id="PTHR35802">
    <property type="entry name" value="PROTEASE SYNTHASE AND SPORULATION PROTEIN PAI 2"/>
    <property type="match status" value="1"/>
</dbReference>
<dbReference type="InterPro" id="IPR007396">
    <property type="entry name" value="TR_PAI2-type"/>
</dbReference>
<keyword evidence="2" id="KW-1185">Reference proteome</keyword>
<reference evidence="1 2" key="1">
    <citation type="journal article" date="2014" name="Genome Announc.">
        <title>Draft Genome Sequence of the Algicidal Bacterium Mangrovimonas yunxiaonensis Strain LY01.</title>
        <authorList>
            <person name="Li Y."/>
            <person name="Zhu H."/>
            <person name="Li C."/>
            <person name="Zhang H."/>
            <person name="Chen Z."/>
            <person name="Zheng W."/>
            <person name="Xu H."/>
            <person name="Zheng T."/>
        </authorList>
    </citation>
    <scope>NUCLEOTIDE SEQUENCE [LARGE SCALE GENOMIC DNA]</scope>
    <source>
        <strain evidence="1 2">LY01</strain>
    </source>
</reference>
<comment type="caution">
    <text evidence="1">The sequence shown here is derived from an EMBL/GenBank/DDBJ whole genome shotgun (WGS) entry which is preliminary data.</text>
</comment>
<dbReference type="OrthoDB" id="9794948at2"/>
<dbReference type="InterPro" id="IPR012349">
    <property type="entry name" value="Split_barrel_FMN-bd"/>
</dbReference>
<accession>A0A084TIB2</accession>
<dbReference type="AlphaFoldDB" id="A0A084TIB2"/>
<dbReference type="SUPFAM" id="SSF50475">
    <property type="entry name" value="FMN-binding split barrel"/>
    <property type="match status" value="1"/>
</dbReference>
<dbReference type="PIRSF" id="PIRSF010372">
    <property type="entry name" value="PaiB"/>
    <property type="match status" value="1"/>
</dbReference>
<dbReference type="STRING" id="1197477.IA57_08175"/>
<evidence type="ECO:0000313" key="1">
    <source>
        <dbReference type="EMBL" id="KFB00448.1"/>
    </source>
</evidence>
<protein>
    <submittedName>
        <fullName evidence="1">Transcriptional regulator</fullName>
    </submittedName>
</protein>
<dbReference type="Pfam" id="PF04299">
    <property type="entry name" value="FMN_bind_2"/>
    <property type="match status" value="1"/>
</dbReference>
<organism evidence="1 2">
    <name type="scientific">Mangrovimonas yunxiaonensis</name>
    <dbReference type="NCBI Taxonomy" id="1197477"/>
    <lineage>
        <taxon>Bacteria</taxon>
        <taxon>Pseudomonadati</taxon>
        <taxon>Bacteroidota</taxon>
        <taxon>Flavobacteriia</taxon>
        <taxon>Flavobacteriales</taxon>
        <taxon>Flavobacteriaceae</taxon>
        <taxon>Mangrovimonas</taxon>
    </lineage>
</organism>